<protein>
    <recommendedName>
        <fullName evidence="3">DUF4278 domain-containing protein</fullName>
    </recommendedName>
</protein>
<proteinExistence type="predicted"/>
<sequence length="66" mass="8137">MKLIYRGHIYEYTPRPVGSYIKPRAINWRYQLTGERFKCTPRPIRPYIKPRAINWRYQLPEMMPSH</sequence>
<comment type="caution">
    <text evidence="1">The sequence shown here is derived from an EMBL/GenBank/DDBJ whole genome shotgun (WGS) entry which is preliminary data.</text>
</comment>
<evidence type="ECO:0000313" key="2">
    <source>
        <dbReference type="Proteomes" id="UP001576784"/>
    </source>
</evidence>
<dbReference type="EMBL" id="JBHFNR010000156">
    <property type="protein sequence ID" value="MFB2895421.1"/>
    <property type="molecule type" value="Genomic_DNA"/>
</dbReference>
<gene>
    <name evidence="1" type="ORF">ACE1CI_21160</name>
</gene>
<accession>A0ABV4XUN1</accession>
<evidence type="ECO:0008006" key="3">
    <source>
        <dbReference type="Google" id="ProtNLM"/>
    </source>
</evidence>
<evidence type="ECO:0000313" key="1">
    <source>
        <dbReference type="EMBL" id="MFB2895421.1"/>
    </source>
</evidence>
<dbReference type="Proteomes" id="UP001576784">
    <property type="component" value="Unassembled WGS sequence"/>
</dbReference>
<organism evidence="1 2">
    <name type="scientific">Floridaenema flaviceps BLCC-F50</name>
    <dbReference type="NCBI Taxonomy" id="3153642"/>
    <lineage>
        <taxon>Bacteria</taxon>
        <taxon>Bacillati</taxon>
        <taxon>Cyanobacteriota</taxon>
        <taxon>Cyanophyceae</taxon>
        <taxon>Oscillatoriophycideae</taxon>
        <taxon>Aerosakkonematales</taxon>
        <taxon>Aerosakkonemataceae</taxon>
        <taxon>Floridanema</taxon>
        <taxon>Floridanema flaviceps</taxon>
    </lineage>
</organism>
<dbReference type="RefSeq" id="WP_413265057.1">
    <property type="nucleotide sequence ID" value="NZ_JBHFNR010000156.1"/>
</dbReference>
<name>A0ABV4XUN1_9CYAN</name>
<reference evidence="1 2" key="1">
    <citation type="submission" date="2024-09" db="EMBL/GenBank/DDBJ databases">
        <title>Floridaenema gen nov. (Aerosakkonemataceae, Aerosakkonematales ord. nov., Cyanobacteria) from benthic tropical and subtropical fresh waters, with the description of four new species.</title>
        <authorList>
            <person name="Moretto J.A."/>
            <person name="Berthold D.E."/>
            <person name="Lefler F.W."/>
            <person name="Huang I.-S."/>
            <person name="Laughinghouse H. IV."/>
        </authorList>
    </citation>
    <scope>NUCLEOTIDE SEQUENCE [LARGE SCALE GENOMIC DNA]</scope>
    <source>
        <strain evidence="1 2">BLCC-F50</strain>
    </source>
</reference>
<keyword evidence="2" id="KW-1185">Reference proteome</keyword>